<proteinExistence type="predicted"/>
<reference evidence="2" key="1">
    <citation type="submission" date="2020-05" db="EMBL/GenBank/DDBJ databases">
        <title>WGS assembly of Panicum virgatum.</title>
        <authorList>
            <person name="Lovell J.T."/>
            <person name="Jenkins J."/>
            <person name="Shu S."/>
            <person name="Juenger T.E."/>
            <person name="Schmutz J."/>
        </authorList>
    </citation>
    <scope>NUCLEOTIDE SEQUENCE</scope>
    <source>
        <strain evidence="2">AP13</strain>
    </source>
</reference>
<keyword evidence="3" id="KW-1185">Reference proteome</keyword>
<evidence type="ECO:0000313" key="3">
    <source>
        <dbReference type="Proteomes" id="UP000823388"/>
    </source>
</evidence>
<feature type="compositionally biased region" description="Low complexity" evidence="1">
    <location>
        <begin position="93"/>
        <end position="122"/>
    </location>
</feature>
<dbReference type="Proteomes" id="UP000823388">
    <property type="component" value="Chromosome 3K"/>
</dbReference>
<protein>
    <submittedName>
        <fullName evidence="2">Uncharacterized protein</fullName>
    </submittedName>
</protein>
<dbReference type="AlphaFoldDB" id="A0A8T0V4C7"/>
<evidence type="ECO:0000313" key="2">
    <source>
        <dbReference type="EMBL" id="KAG2628346.1"/>
    </source>
</evidence>
<sequence length="160" mass="17167">METAFRSVRKVCAPAMAAPPATLPSPPPTISSRSSSSTRHPRPPLRRCRPPGLGGGLMPRSHLPPTPNPRRGPVMLTRRMRKTRSCASGSAWRPSTESGPGSSPPSMRSSGASTSSCSTRCCSGRRNHSLRSRYGAKVVQEQVMRMAGHHTGKKDNLISN</sequence>
<dbReference type="EMBL" id="CM029041">
    <property type="protein sequence ID" value="KAG2628346.1"/>
    <property type="molecule type" value="Genomic_DNA"/>
</dbReference>
<feature type="compositionally biased region" description="Basic residues" evidence="1">
    <location>
        <begin position="39"/>
        <end position="49"/>
    </location>
</feature>
<gene>
    <name evidence="2" type="ORF">PVAP13_3KG273827</name>
</gene>
<name>A0A8T0V4C7_PANVG</name>
<evidence type="ECO:0000256" key="1">
    <source>
        <dbReference type="SAM" id="MobiDB-lite"/>
    </source>
</evidence>
<feature type="region of interest" description="Disordered" evidence="1">
    <location>
        <begin position="14"/>
        <end position="128"/>
    </location>
</feature>
<comment type="caution">
    <text evidence="2">The sequence shown here is derived from an EMBL/GenBank/DDBJ whole genome shotgun (WGS) entry which is preliminary data.</text>
</comment>
<accession>A0A8T0V4C7</accession>
<organism evidence="2 3">
    <name type="scientific">Panicum virgatum</name>
    <name type="common">Blackwell switchgrass</name>
    <dbReference type="NCBI Taxonomy" id="38727"/>
    <lineage>
        <taxon>Eukaryota</taxon>
        <taxon>Viridiplantae</taxon>
        <taxon>Streptophyta</taxon>
        <taxon>Embryophyta</taxon>
        <taxon>Tracheophyta</taxon>
        <taxon>Spermatophyta</taxon>
        <taxon>Magnoliopsida</taxon>
        <taxon>Liliopsida</taxon>
        <taxon>Poales</taxon>
        <taxon>Poaceae</taxon>
        <taxon>PACMAD clade</taxon>
        <taxon>Panicoideae</taxon>
        <taxon>Panicodae</taxon>
        <taxon>Paniceae</taxon>
        <taxon>Panicinae</taxon>
        <taxon>Panicum</taxon>
        <taxon>Panicum sect. Hiantes</taxon>
    </lineage>
</organism>